<gene>
    <name evidence="2" type="ORF">PG996_010729</name>
</gene>
<evidence type="ECO:0000313" key="2">
    <source>
        <dbReference type="EMBL" id="KAK8060799.1"/>
    </source>
</evidence>
<protein>
    <submittedName>
        <fullName evidence="2">Uncharacterized protein</fullName>
    </submittedName>
</protein>
<feature type="compositionally biased region" description="Acidic residues" evidence="1">
    <location>
        <begin position="261"/>
        <end position="279"/>
    </location>
</feature>
<keyword evidence="3" id="KW-1185">Reference proteome</keyword>
<feature type="region of interest" description="Disordered" evidence="1">
    <location>
        <begin position="259"/>
        <end position="279"/>
    </location>
</feature>
<sequence length="279" mass="32018">MQQLEVVVLWDKYSMWTQGQSFPSAVNPQGSQSSRLTYPALSLDAGSFSTDAIVSGSPSATPHDADEREGESLIWIQEEPQTQISQPVPLESMLEACEEAQEYCERSIYHAAARLLKAKPGLGQEEEKRRLDQRARDRLDQKRFARRKVRSDKYQEKEVTQWKQLEGDLQMRPSGSISFEAVITQAQKDLLIEVGDLRNTDEWIGQPPQTTNLSKGQEDTLRAWRLEQAEGRARDFQLYMSLYNNWRDGEPVETERLIKEVEDDEDADDDDEDEDIYGV</sequence>
<organism evidence="2 3">
    <name type="scientific">Apiospora saccharicola</name>
    <dbReference type="NCBI Taxonomy" id="335842"/>
    <lineage>
        <taxon>Eukaryota</taxon>
        <taxon>Fungi</taxon>
        <taxon>Dikarya</taxon>
        <taxon>Ascomycota</taxon>
        <taxon>Pezizomycotina</taxon>
        <taxon>Sordariomycetes</taxon>
        <taxon>Xylariomycetidae</taxon>
        <taxon>Amphisphaeriales</taxon>
        <taxon>Apiosporaceae</taxon>
        <taxon>Apiospora</taxon>
    </lineage>
</organism>
<evidence type="ECO:0000313" key="3">
    <source>
        <dbReference type="Proteomes" id="UP001446871"/>
    </source>
</evidence>
<dbReference type="Proteomes" id="UP001446871">
    <property type="component" value="Unassembled WGS sequence"/>
</dbReference>
<name>A0ABR1USH5_9PEZI</name>
<comment type="caution">
    <text evidence="2">The sequence shown here is derived from an EMBL/GenBank/DDBJ whole genome shotgun (WGS) entry which is preliminary data.</text>
</comment>
<proteinExistence type="predicted"/>
<reference evidence="2 3" key="1">
    <citation type="submission" date="2023-01" db="EMBL/GenBank/DDBJ databases">
        <title>Analysis of 21 Apiospora genomes using comparative genomics revels a genus with tremendous synthesis potential of carbohydrate active enzymes and secondary metabolites.</title>
        <authorList>
            <person name="Sorensen T."/>
        </authorList>
    </citation>
    <scope>NUCLEOTIDE SEQUENCE [LARGE SCALE GENOMIC DNA]</scope>
    <source>
        <strain evidence="2 3">CBS 83171</strain>
    </source>
</reference>
<evidence type="ECO:0000256" key="1">
    <source>
        <dbReference type="SAM" id="MobiDB-lite"/>
    </source>
</evidence>
<dbReference type="EMBL" id="JAQQWM010000006">
    <property type="protein sequence ID" value="KAK8060799.1"/>
    <property type="molecule type" value="Genomic_DNA"/>
</dbReference>
<accession>A0ABR1USH5</accession>